<dbReference type="Gene3D" id="3.30.420.40">
    <property type="match status" value="1"/>
</dbReference>
<evidence type="ECO:0000313" key="1">
    <source>
        <dbReference type="EMBL" id="MFC3040111.1"/>
    </source>
</evidence>
<reference evidence="2" key="1">
    <citation type="journal article" date="2019" name="Int. J. Syst. Evol. Microbiol.">
        <title>The Global Catalogue of Microorganisms (GCM) 10K type strain sequencing project: providing services to taxonomists for standard genome sequencing and annotation.</title>
        <authorList>
            <consortium name="The Broad Institute Genomics Platform"/>
            <consortium name="The Broad Institute Genome Sequencing Center for Infectious Disease"/>
            <person name="Wu L."/>
            <person name="Ma J."/>
        </authorList>
    </citation>
    <scope>NUCLEOTIDE SEQUENCE [LARGE SCALE GENOMIC DNA]</scope>
    <source>
        <strain evidence="2">KCTC 13128</strain>
    </source>
</reference>
<dbReference type="Pfam" id="PF11104">
    <property type="entry name" value="PilM_2"/>
    <property type="match status" value="1"/>
</dbReference>
<dbReference type="PANTHER" id="PTHR32432:SF3">
    <property type="entry name" value="ETHANOLAMINE UTILIZATION PROTEIN EUTJ"/>
    <property type="match status" value="1"/>
</dbReference>
<organism evidence="1 2">
    <name type="scientific">Virgibacillus xinjiangensis</name>
    <dbReference type="NCBI Taxonomy" id="393090"/>
    <lineage>
        <taxon>Bacteria</taxon>
        <taxon>Bacillati</taxon>
        <taxon>Bacillota</taxon>
        <taxon>Bacilli</taxon>
        <taxon>Bacillales</taxon>
        <taxon>Bacillaceae</taxon>
        <taxon>Virgibacillus</taxon>
    </lineage>
</organism>
<dbReference type="PANTHER" id="PTHR32432">
    <property type="entry name" value="CELL DIVISION PROTEIN FTSA-RELATED"/>
    <property type="match status" value="1"/>
</dbReference>
<name>A0ABV7CUS6_9BACI</name>
<evidence type="ECO:0000313" key="2">
    <source>
        <dbReference type="Proteomes" id="UP001595279"/>
    </source>
</evidence>
<dbReference type="RefSeq" id="WP_390270866.1">
    <property type="nucleotide sequence ID" value="NZ_JBHRSA010000031.1"/>
</dbReference>
<keyword evidence="2" id="KW-1185">Reference proteome</keyword>
<dbReference type="Proteomes" id="UP001595279">
    <property type="component" value="Unassembled WGS sequence"/>
</dbReference>
<proteinExistence type="predicted"/>
<comment type="caution">
    <text evidence="1">The sequence shown here is derived from an EMBL/GenBank/DDBJ whole genome shotgun (WGS) entry which is preliminary data.</text>
</comment>
<sequence>MGWMNKERVNIVLSHHTLRYAYQKNPTDEGLVSYGELELPDGVMEDGQILDEDAFQDLLDGLVRENRWKRKKLFFAVPDDTVVMREIQIPSSLTEEEAYGYVKTQVGHGIYLPFPDPSIALQFLEVQEEQEERDVLLFAYPKEKIAAFEKVFQKAGFKPAAADLTSLSVYRYFYHHRNSMQSEKEHVLLVNWNRDALVLTAFRHHQAIFSRNMKMDSDIQDVNGEQEMAQLEEHLLEINRILDFYHFSISKGEAAIQQLLLTGDFPLLAEVEKRLSDTTALPIENFAQEEMPARYISVLGLSLKKDA</sequence>
<accession>A0ABV7CUS6</accession>
<dbReference type="EMBL" id="JBHRSA010000031">
    <property type="protein sequence ID" value="MFC3040111.1"/>
    <property type="molecule type" value="Genomic_DNA"/>
</dbReference>
<dbReference type="InterPro" id="IPR050696">
    <property type="entry name" value="FtsA/MreB"/>
</dbReference>
<dbReference type="InterPro" id="IPR005883">
    <property type="entry name" value="PilM"/>
</dbReference>
<gene>
    <name evidence="1" type="primary">pilM</name>
    <name evidence="1" type="ORF">ACFOGI_07585</name>
</gene>
<protein>
    <submittedName>
        <fullName evidence="1">Type IV pilus biogenesis protein PilM</fullName>
    </submittedName>
</protein>